<dbReference type="Proteomes" id="UP000001474">
    <property type="component" value="Segment"/>
</dbReference>
<dbReference type="GeneID" id="7943252"/>
<dbReference type="RefSeq" id="YP_002922284.1">
    <property type="nucleotide sequence ID" value="NC_012740.1"/>
</dbReference>
<dbReference type="KEGG" id="vg:7943252"/>
<evidence type="ECO:0000313" key="1">
    <source>
        <dbReference type="EMBL" id="ACL78161.1"/>
    </source>
</evidence>
<protein>
    <submittedName>
        <fullName evidence="1">Uncharacterized protein</fullName>
    </submittedName>
</protein>
<keyword evidence="2" id="KW-1185">Reference proteome</keyword>
<name>C4MZ30_9CAUD</name>
<evidence type="ECO:0000313" key="2">
    <source>
        <dbReference type="Proteomes" id="UP000001474"/>
    </source>
</evidence>
<gene>
    <name evidence="1" type="ORF">EpJSE_00212</name>
</gene>
<dbReference type="EMBL" id="EU863408">
    <property type="protein sequence ID" value="ACL78161.1"/>
    <property type="molecule type" value="Genomic_DNA"/>
</dbReference>
<reference evidence="1 2" key="1">
    <citation type="journal article" date="2009" name="Virology">
        <title>T4 phages against Escherichia coli diarrhea: potential and problems.</title>
        <authorList>
            <person name="Denou E."/>
            <person name="Bruttin A."/>
            <person name="Barretto C."/>
            <person name="Ngom-Bru C."/>
            <person name="Brussow H."/>
            <person name="Zuber S."/>
        </authorList>
    </citation>
    <scope>NUCLEOTIDE SEQUENCE</scope>
</reference>
<sequence>MEHTNLFVAEPFVEGNKNLANTRYSL</sequence>
<accession>C4MZ30</accession>
<organism evidence="1 2">
    <name type="scientific">Escherichia phage JSE</name>
    <dbReference type="NCBI Taxonomy" id="576789"/>
    <lineage>
        <taxon>Viruses</taxon>
        <taxon>Duplodnaviria</taxon>
        <taxon>Heunggongvirae</taxon>
        <taxon>Uroviricota</taxon>
        <taxon>Caudoviricetes</taxon>
        <taxon>Pantevenvirales</taxon>
        <taxon>Straboviridae</taxon>
        <taxon>Krischvirus</taxon>
        <taxon>Krischvirus jse</taxon>
    </lineage>
</organism>
<proteinExistence type="predicted"/>